<gene>
    <name evidence="1" type="ORF">M9H77_17341</name>
</gene>
<dbReference type="EMBL" id="CM044704">
    <property type="protein sequence ID" value="KAI5667488.1"/>
    <property type="molecule type" value="Genomic_DNA"/>
</dbReference>
<dbReference type="Proteomes" id="UP001060085">
    <property type="component" value="Linkage Group LG04"/>
</dbReference>
<evidence type="ECO:0000313" key="1">
    <source>
        <dbReference type="EMBL" id="KAI5667488.1"/>
    </source>
</evidence>
<protein>
    <submittedName>
        <fullName evidence="1">Uncharacterized protein</fullName>
    </submittedName>
</protein>
<accession>A0ACC0B4A9</accession>
<sequence length="229" mass="25621">MSGGNSDIQKVIQDVEALRDRMDAQEAANRTLVVNKYQRFQRLDQRFDEMINRFDALGVNANRNRNDGGQQPRDQLAQSGVANVPVVAKVQNQIAVVKAHRGVLQIGVKLHRDGIKVLNGRKIIGPGKKVAESKEGQKAGTNPHPGHKSNEFPTRKPINVVERDKEETFCSKFKDSYLEFLVERSTLRQDGPTLQLTSELNIAYSSLRYLLEEKTKNGNETRAVGNETG</sequence>
<reference evidence="2" key="1">
    <citation type="journal article" date="2023" name="Nat. Plants">
        <title>Single-cell RNA sequencing provides a high-resolution roadmap for understanding the multicellular compartmentation of specialized metabolism.</title>
        <authorList>
            <person name="Sun S."/>
            <person name="Shen X."/>
            <person name="Li Y."/>
            <person name="Li Y."/>
            <person name="Wang S."/>
            <person name="Li R."/>
            <person name="Zhang H."/>
            <person name="Shen G."/>
            <person name="Guo B."/>
            <person name="Wei J."/>
            <person name="Xu J."/>
            <person name="St-Pierre B."/>
            <person name="Chen S."/>
            <person name="Sun C."/>
        </authorList>
    </citation>
    <scope>NUCLEOTIDE SEQUENCE [LARGE SCALE GENOMIC DNA]</scope>
</reference>
<keyword evidence="2" id="KW-1185">Reference proteome</keyword>
<evidence type="ECO:0000313" key="2">
    <source>
        <dbReference type="Proteomes" id="UP001060085"/>
    </source>
</evidence>
<proteinExistence type="predicted"/>
<name>A0ACC0B4A9_CATRO</name>
<organism evidence="1 2">
    <name type="scientific">Catharanthus roseus</name>
    <name type="common">Madagascar periwinkle</name>
    <name type="synonym">Vinca rosea</name>
    <dbReference type="NCBI Taxonomy" id="4058"/>
    <lineage>
        <taxon>Eukaryota</taxon>
        <taxon>Viridiplantae</taxon>
        <taxon>Streptophyta</taxon>
        <taxon>Embryophyta</taxon>
        <taxon>Tracheophyta</taxon>
        <taxon>Spermatophyta</taxon>
        <taxon>Magnoliopsida</taxon>
        <taxon>eudicotyledons</taxon>
        <taxon>Gunneridae</taxon>
        <taxon>Pentapetalae</taxon>
        <taxon>asterids</taxon>
        <taxon>lamiids</taxon>
        <taxon>Gentianales</taxon>
        <taxon>Apocynaceae</taxon>
        <taxon>Rauvolfioideae</taxon>
        <taxon>Vinceae</taxon>
        <taxon>Catharanthinae</taxon>
        <taxon>Catharanthus</taxon>
    </lineage>
</organism>
<comment type="caution">
    <text evidence="1">The sequence shown here is derived from an EMBL/GenBank/DDBJ whole genome shotgun (WGS) entry which is preliminary data.</text>
</comment>